<evidence type="ECO:0000313" key="2">
    <source>
        <dbReference type="EMBL" id="NMM99492.1"/>
    </source>
</evidence>
<dbReference type="InterPro" id="IPR016181">
    <property type="entry name" value="Acyl_CoA_acyltransferase"/>
</dbReference>
<dbReference type="PROSITE" id="PS51186">
    <property type="entry name" value="GNAT"/>
    <property type="match status" value="1"/>
</dbReference>
<dbReference type="EMBL" id="JAAIIH010000001">
    <property type="protein sequence ID" value="NMM99492.1"/>
    <property type="molecule type" value="Genomic_DNA"/>
</dbReference>
<reference evidence="2 3" key="1">
    <citation type="submission" date="2020-02" db="EMBL/GenBank/DDBJ databases">
        <title>Characterization of phylogenetic diversity of novel bifidobacterial species isolated in Czech ZOOs.</title>
        <authorList>
            <person name="Lugli G.A."/>
            <person name="Vera N.B."/>
            <person name="Ventura M."/>
        </authorList>
    </citation>
    <scope>NUCLEOTIDE SEQUENCE [LARGE SCALE GENOMIC DNA]</scope>
    <source>
        <strain evidence="2 3">DSM 109958</strain>
    </source>
</reference>
<dbReference type="AlphaFoldDB" id="A0A7Y0F005"/>
<comment type="caution">
    <text evidence="2">The sequence shown here is derived from an EMBL/GenBank/DDBJ whole genome shotgun (WGS) entry which is preliminary data.</text>
</comment>
<dbReference type="Proteomes" id="UP000588277">
    <property type="component" value="Unassembled WGS sequence"/>
</dbReference>
<dbReference type="Gene3D" id="3.40.630.30">
    <property type="match status" value="1"/>
</dbReference>
<feature type="domain" description="N-acetyltransferase" evidence="1">
    <location>
        <begin position="25"/>
        <end position="203"/>
    </location>
</feature>
<dbReference type="InterPro" id="IPR000182">
    <property type="entry name" value="GNAT_dom"/>
</dbReference>
<dbReference type="GO" id="GO:0016747">
    <property type="term" value="F:acyltransferase activity, transferring groups other than amino-acyl groups"/>
    <property type="evidence" value="ECO:0007669"/>
    <property type="project" value="InterPro"/>
</dbReference>
<evidence type="ECO:0000313" key="3">
    <source>
        <dbReference type="Proteomes" id="UP000588277"/>
    </source>
</evidence>
<evidence type="ECO:0000259" key="1">
    <source>
        <dbReference type="PROSITE" id="PS51186"/>
    </source>
</evidence>
<dbReference type="PANTHER" id="PTHR43792">
    <property type="entry name" value="GNAT FAMILY, PUTATIVE (AFU_ORTHOLOGUE AFUA_3G00765)-RELATED-RELATED"/>
    <property type="match status" value="1"/>
</dbReference>
<accession>A0A7Y0F005</accession>
<gene>
    <name evidence="2" type="ORF">G1C96_0069</name>
</gene>
<dbReference type="SUPFAM" id="SSF55729">
    <property type="entry name" value="Acyl-CoA N-acyltransferases (Nat)"/>
    <property type="match status" value="1"/>
</dbReference>
<dbReference type="Pfam" id="PF13302">
    <property type="entry name" value="Acetyltransf_3"/>
    <property type="match status" value="1"/>
</dbReference>
<dbReference type="RefSeq" id="WP_169274677.1">
    <property type="nucleotide sequence ID" value="NZ_JAAIIH010000001.1"/>
</dbReference>
<keyword evidence="3" id="KW-1185">Reference proteome</keyword>
<sequence>MSVTIETERLLLRPWKTGDMAEAESLFRCASDPEIGPLCGWPPHETPEESMAVIRDVFASSANWAIAVRGGAAAATGETGGDAPVGCIDLKPLRHIDGDLASDAAFGERYGRYLGGNALEVGYWIGRPFWGRGYATEALRAVLAYAFETLRVDAVWGAHYTENARSGHVMDRCGMTAAGESHHNYFSLIDEYHDETLHVVTADEWWRERGAASGVGSVIPR</sequence>
<keyword evidence="2" id="KW-0808">Transferase</keyword>
<organism evidence="2 3">
    <name type="scientific">Bifidobacterium moraviense</name>
    <dbReference type="NCBI Taxonomy" id="2675323"/>
    <lineage>
        <taxon>Bacteria</taxon>
        <taxon>Bacillati</taxon>
        <taxon>Actinomycetota</taxon>
        <taxon>Actinomycetes</taxon>
        <taxon>Bifidobacteriales</taxon>
        <taxon>Bifidobacteriaceae</taxon>
        <taxon>Bifidobacterium</taxon>
    </lineage>
</organism>
<protein>
    <submittedName>
        <fullName evidence="2">Acetyltransferase</fullName>
    </submittedName>
</protein>
<name>A0A7Y0F005_9BIFI</name>
<dbReference type="InterPro" id="IPR051531">
    <property type="entry name" value="N-acetyltransferase"/>
</dbReference>
<proteinExistence type="predicted"/>